<evidence type="ECO:0000259" key="3">
    <source>
        <dbReference type="PROSITE" id="PS01124"/>
    </source>
</evidence>
<dbReference type="GO" id="GO:0003700">
    <property type="term" value="F:DNA-binding transcription factor activity"/>
    <property type="evidence" value="ECO:0007669"/>
    <property type="project" value="InterPro"/>
</dbReference>
<dbReference type="AlphaFoldDB" id="A0A5D0CKN7"/>
<dbReference type="EMBL" id="VSDO01000006">
    <property type="protein sequence ID" value="TYA10100.1"/>
    <property type="molecule type" value="Genomic_DNA"/>
</dbReference>
<dbReference type="Pfam" id="PF12833">
    <property type="entry name" value="HTH_18"/>
    <property type="match status" value="1"/>
</dbReference>
<dbReference type="PANTHER" id="PTHR43436:SF1">
    <property type="entry name" value="TRANSCRIPTIONAL REGULATORY PROTEIN"/>
    <property type="match status" value="1"/>
</dbReference>
<organism evidence="4 5">
    <name type="scientific">Paenibacillus faecis</name>
    <dbReference type="NCBI Taxonomy" id="862114"/>
    <lineage>
        <taxon>Bacteria</taxon>
        <taxon>Bacillati</taxon>
        <taxon>Bacillota</taxon>
        <taxon>Bacilli</taxon>
        <taxon>Bacillales</taxon>
        <taxon>Paenibacillaceae</taxon>
        <taxon>Paenibacillus</taxon>
    </lineage>
</organism>
<dbReference type="Pfam" id="PF06719">
    <property type="entry name" value="AraC_N"/>
    <property type="match status" value="1"/>
</dbReference>
<gene>
    <name evidence="4" type="ORF">FRY98_26265</name>
</gene>
<comment type="caution">
    <text evidence="4">The sequence shown here is derived from an EMBL/GenBank/DDBJ whole genome shotgun (WGS) entry which is preliminary data.</text>
</comment>
<evidence type="ECO:0000313" key="5">
    <source>
        <dbReference type="Proteomes" id="UP000325218"/>
    </source>
</evidence>
<accession>A0A5D0CKN7</accession>
<dbReference type="InterPro" id="IPR009057">
    <property type="entry name" value="Homeodomain-like_sf"/>
</dbReference>
<proteinExistence type="predicted"/>
<protein>
    <submittedName>
        <fullName evidence="4">AraC family transcriptional regulator</fullName>
    </submittedName>
</protein>
<evidence type="ECO:0000256" key="1">
    <source>
        <dbReference type="ARBA" id="ARBA00023015"/>
    </source>
</evidence>
<evidence type="ECO:0000313" key="4">
    <source>
        <dbReference type="EMBL" id="TYA10100.1"/>
    </source>
</evidence>
<dbReference type="SMART" id="SM00342">
    <property type="entry name" value="HTH_ARAC"/>
    <property type="match status" value="1"/>
</dbReference>
<keyword evidence="2" id="KW-0804">Transcription</keyword>
<dbReference type="RefSeq" id="WP_148457671.1">
    <property type="nucleotide sequence ID" value="NZ_VSDO01000006.1"/>
</dbReference>
<dbReference type="PANTHER" id="PTHR43436">
    <property type="entry name" value="ARAC-FAMILY TRANSCRIPTIONAL REGULATOR"/>
    <property type="match status" value="1"/>
</dbReference>
<keyword evidence="5" id="KW-1185">Reference proteome</keyword>
<reference evidence="4 5" key="1">
    <citation type="submission" date="2019-08" db="EMBL/GenBank/DDBJ databases">
        <title>Genome sequencing of Paenibacillus faecis DSM 23593(T).</title>
        <authorList>
            <person name="Kook J.-K."/>
            <person name="Park S.-N."/>
            <person name="Lim Y.K."/>
        </authorList>
    </citation>
    <scope>NUCLEOTIDE SEQUENCE [LARGE SCALE GENOMIC DNA]</scope>
    <source>
        <strain evidence="4 5">DSM 23593</strain>
    </source>
</reference>
<feature type="domain" description="HTH araC/xylS-type" evidence="3">
    <location>
        <begin position="196"/>
        <end position="294"/>
    </location>
</feature>
<dbReference type="SUPFAM" id="SSF46689">
    <property type="entry name" value="Homeodomain-like"/>
    <property type="match status" value="2"/>
</dbReference>
<dbReference type="PROSITE" id="PS01124">
    <property type="entry name" value="HTH_ARAC_FAMILY_2"/>
    <property type="match status" value="1"/>
</dbReference>
<dbReference type="InterPro" id="IPR009594">
    <property type="entry name" value="Tscrpt_reg_HTH_AraC_N"/>
</dbReference>
<dbReference type="OrthoDB" id="34150at2"/>
<name>A0A5D0CKN7_9BACL</name>
<dbReference type="Gene3D" id="1.10.10.60">
    <property type="entry name" value="Homeodomain-like"/>
    <property type="match status" value="2"/>
</dbReference>
<dbReference type="GO" id="GO:0043565">
    <property type="term" value="F:sequence-specific DNA binding"/>
    <property type="evidence" value="ECO:0007669"/>
    <property type="project" value="InterPro"/>
</dbReference>
<sequence>MDGWFDQQKRELLRILEKFAEEDGTHDTQVPGLRLIRASRISEPVYSVYEPSLCVVAQGSKIVMLGEEVYQYDPSSFLTASVHLPITGQVREASEETPYLSLQILFDMTQILEILQVSGEAAEVKRETRRGLKISRLNDTLLDAVLRLVKLLETPRDIPVLAPYVIREILYRVLQHENNKSLKQFAVMGSHAQRIAGVIEKLNRDFARPLRVDELAAEARMSASSLYDYFKEVTGMSPIQFQKQIRLQEARRLLLSGSVDAAEAAFQVGYESPSHFSREYARMFGLPPVKDVRRLRSSLIEDLTSHAN</sequence>
<keyword evidence="1" id="KW-0805">Transcription regulation</keyword>
<evidence type="ECO:0000256" key="2">
    <source>
        <dbReference type="ARBA" id="ARBA00023163"/>
    </source>
</evidence>
<dbReference type="Proteomes" id="UP000325218">
    <property type="component" value="Unassembled WGS sequence"/>
</dbReference>
<dbReference type="InterPro" id="IPR018060">
    <property type="entry name" value="HTH_AraC"/>
</dbReference>